<dbReference type="Proteomes" id="UP000008701">
    <property type="component" value="Chromosome"/>
</dbReference>
<name>A1BGC6_CHLPD</name>
<dbReference type="EMBL" id="CP000492">
    <property type="protein sequence ID" value="ABL65453.1"/>
    <property type="molecule type" value="Genomic_DNA"/>
</dbReference>
<dbReference type="AlphaFoldDB" id="A1BGC6"/>
<feature type="domain" description="Transposase IS200-like" evidence="1">
    <location>
        <begin position="9"/>
        <end position="123"/>
    </location>
</feature>
<keyword evidence="3" id="KW-1185">Reference proteome</keyword>
<sequence>MPRGARLDVAGTLHHVIIRGIEQGSIVRDDTDRKMFLDRMGLLAASSGTSIYAFALMTNHAHILLKSGPNGLSGYMRRLLSWYAQYFNRRHQRVGHLFQNRYKSIICEEEAYFDKLVAYIHLNPLRAGLAETMQQLASYPWSGHAVLMNKVRYEWMDRDYVLRFFGSREGLARNAYLRFLEEELCIDREKELSGGGLVRSQGGWSKVQSMRKRGEKALGDERILGGDDFVRRVLKEGEEDKDALLPENERMKRFKEAVEQVCEDAGITKTYFLSGSRGGKLPLLRKELAMKSVYEYGISLAETARQLGVTTNAVSYMLKSR</sequence>
<accession>A1BGC6</accession>
<organism evidence="2 3">
    <name type="scientific">Chlorobium phaeobacteroides (strain DSM 266 / SMG 266 / 2430)</name>
    <dbReference type="NCBI Taxonomy" id="290317"/>
    <lineage>
        <taxon>Bacteria</taxon>
        <taxon>Pseudomonadati</taxon>
        <taxon>Chlorobiota</taxon>
        <taxon>Chlorobiia</taxon>
        <taxon>Chlorobiales</taxon>
        <taxon>Chlorobiaceae</taxon>
        <taxon>Chlorobium/Pelodictyon group</taxon>
        <taxon>Chlorobium</taxon>
    </lineage>
</organism>
<dbReference type="InterPro" id="IPR002686">
    <property type="entry name" value="Transposase_17"/>
</dbReference>
<dbReference type="eggNOG" id="COG1943">
    <property type="taxonomic scope" value="Bacteria"/>
</dbReference>
<dbReference type="HOGENOM" id="CLU_068226_0_1_10"/>
<dbReference type="PANTHER" id="PTHR34322:SF2">
    <property type="entry name" value="TRANSPOSASE IS200-LIKE DOMAIN-CONTAINING PROTEIN"/>
    <property type="match status" value="1"/>
</dbReference>
<dbReference type="OrthoDB" id="9788881at2"/>
<dbReference type="RefSeq" id="WP_011745269.1">
    <property type="nucleotide sequence ID" value="NC_008639.1"/>
</dbReference>
<dbReference type="InterPro" id="IPR036515">
    <property type="entry name" value="Transposase_17_sf"/>
</dbReference>
<dbReference type="GO" id="GO:0006313">
    <property type="term" value="P:DNA transposition"/>
    <property type="evidence" value="ECO:0007669"/>
    <property type="project" value="InterPro"/>
</dbReference>
<dbReference type="SMART" id="SM01321">
    <property type="entry name" value="Y1_Tnp"/>
    <property type="match status" value="1"/>
</dbReference>
<evidence type="ECO:0000259" key="1">
    <source>
        <dbReference type="SMART" id="SM01321"/>
    </source>
</evidence>
<dbReference type="Pfam" id="PF01797">
    <property type="entry name" value="Y1_Tnp"/>
    <property type="match status" value="1"/>
</dbReference>
<dbReference type="GO" id="GO:0003677">
    <property type="term" value="F:DNA binding"/>
    <property type="evidence" value="ECO:0007669"/>
    <property type="project" value="InterPro"/>
</dbReference>
<reference evidence="2 3" key="1">
    <citation type="submission" date="2006-12" db="EMBL/GenBank/DDBJ databases">
        <title>Complete sequence of Chlorobium phaeobacteroides DSM 266.</title>
        <authorList>
            <consortium name="US DOE Joint Genome Institute"/>
            <person name="Copeland A."/>
            <person name="Lucas S."/>
            <person name="Lapidus A."/>
            <person name="Barry K."/>
            <person name="Detter J.C."/>
            <person name="Glavina del Rio T."/>
            <person name="Hammon N."/>
            <person name="Israni S."/>
            <person name="Pitluck S."/>
            <person name="Goltsman E."/>
            <person name="Schmutz J."/>
            <person name="Larimer F."/>
            <person name="Land M."/>
            <person name="Hauser L."/>
            <person name="Mikhailova N."/>
            <person name="Li T."/>
            <person name="Overmann J."/>
            <person name="Bryant D.A."/>
            <person name="Richardson P."/>
        </authorList>
    </citation>
    <scope>NUCLEOTIDE SEQUENCE [LARGE SCALE GENOMIC DNA]</scope>
    <source>
        <strain evidence="2 3">DSM 266</strain>
    </source>
</reference>
<dbReference type="Gene3D" id="3.30.70.1290">
    <property type="entry name" value="Transposase IS200-like"/>
    <property type="match status" value="1"/>
</dbReference>
<protein>
    <recommendedName>
        <fullName evidence="1">Transposase IS200-like domain-containing protein</fullName>
    </recommendedName>
</protein>
<dbReference type="SUPFAM" id="SSF143422">
    <property type="entry name" value="Transposase IS200-like"/>
    <property type="match status" value="1"/>
</dbReference>
<evidence type="ECO:0000313" key="2">
    <source>
        <dbReference type="EMBL" id="ABL65453.1"/>
    </source>
</evidence>
<dbReference type="GO" id="GO:0004803">
    <property type="term" value="F:transposase activity"/>
    <property type="evidence" value="ECO:0007669"/>
    <property type="project" value="InterPro"/>
</dbReference>
<gene>
    <name evidence="2" type="ordered locus">Cpha266_1425</name>
</gene>
<dbReference type="KEGG" id="cph:Cpha266_1425"/>
<dbReference type="PANTHER" id="PTHR34322">
    <property type="entry name" value="TRANSPOSASE, Y1_TNP DOMAIN-CONTAINING"/>
    <property type="match status" value="1"/>
</dbReference>
<proteinExistence type="predicted"/>
<evidence type="ECO:0000313" key="3">
    <source>
        <dbReference type="Proteomes" id="UP000008701"/>
    </source>
</evidence>